<dbReference type="PROSITE" id="PS01054">
    <property type="entry name" value="TRANSALDOLASE_1"/>
    <property type="match status" value="1"/>
</dbReference>
<evidence type="ECO:0000256" key="3">
    <source>
        <dbReference type="ARBA" id="ARBA00008426"/>
    </source>
</evidence>
<dbReference type="SUPFAM" id="SSF51569">
    <property type="entry name" value="Aldolase"/>
    <property type="match status" value="1"/>
</dbReference>
<comment type="function">
    <text evidence="1">Transaldolase is important for the balance of metabolites in the pentose-phosphate pathway.</text>
</comment>
<keyword evidence="4" id="KW-0963">Cytoplasm</keyword>
<sequence length="592" mass="64877">MVMMMDYTIQHPSCVCSGSFARPRYPTHHHRPPPRHKRSTANCGSSSNKAGLNKLVEWRLTPRATDKVSPAAAHNDLTQRPDSGLLSERFNATLLTGQGSRTATFISSIVYEIAHKLVELVASSSARLKPVLTPWRLISLSTVELRFGGLNKMATTLRHGCISAVNITSVRSSEAKNAERSRISFLGDNSRLRQGSSAKLASIFEPCRQRSVTFGSLRINCMVLETKPSVEKKTTLHDLFEKEGQSPWYDNLSRPVVALKSLIDNGVRGVTSNPTIFEKAITSSDLYDDQFRQLMKEGNGVEEVFWGLAVTDIQDACDLFLALYEESKGGDGFVSLEVSPRLAQDGEGTVAAANRLHKLVNRPNLYIKIPATAECVPAVKSVISQEISVNVTLIFSLARYEAVIDAYLEGLEAIKNDDLSKVSSVASFFVSRVDVLVDKRLEKIGSEEALALRGKAANAQAALAFKLYQEKFSGPRWEALAKRGANKQRLLWASTGVKNPAYSDVLYIAPLVGPDTVNTMPLNALEAFVDHGTVSRTIDANLGEAKQIYDKVEELGILWADVGSQLEVEGVASFEKSFDNLISSLQAKADKL</sequence>
<protein>
    <recommendedName>
        <fullName evidence="9">Transaldolase</fullName>
        <ecNumber evidence="9">2.2.1.2</ecNumber>
    </recommendedName>
</protein>
<keyword evidence="6 9" id="KW-0570">Pentose shunt</keyword>
<dbReference type="AlphaFoldDB" id="A0A176WR13"/>
<dbReference type="PANTHER" id="PTHR10683:SF31">
    <property type="entry name" value="TRANSALDOLASE"/>
    <property type="match status" value="1"/>
</dbReference>
<dbReference type="Pfam" id="PF00923">
    <property type="entry name" value="TAL_FSA"/>
    <property type="match status" value="1"/>
</dbReference>
<keyword evidence="5 9" id="KW-0808">Transferase</keyword>
<dbReference type="Proteomes" id="UP000077202">
    <property type="component" value="Unassembled WGS sequence"/>
</dbReference>
<dbReference type="InterPro" id="IPR004732">
    <property type="entry name" value="Transaldolase_2"/>
</dbReference>
<comment type="catalytic activity">
    <reaction evidence="8 9">
        <text>D-sedoheptulose 7-phosphate + D-glyceraldehyde 3-phosphate = D-erythrose 4-phosphate + beta-D-fructose 6-phosphate</text>
        <dbReference type="Rhea" id="RHEA:17053"/>
        <dbReference type="ChEBI" id="CHEBI:16897"/>
        <dbReference type="ChEBI" id="CHEBI:57483"/>
        <dbReference type="ChEBI" id="CHEBI:57634"/>
        <dbReference type="ChEBI" id="CHEBI:59776"/>
        <dbReference type="EC" id="2.2.1.2"/>
    </reaction>
</comment>
<dbReference type="CDD" id="cd00955">
    <property type="entry name" value="Transaldolase_like"/>
    <property type="match status" value="1"/>
</dbReference>
<evidence type="ECO:0000256" key="10">
    <source>
        <dbReference type="SAM" id="MobiDB-lite"/>
    </source>
</evidence>
<dbReference type="NCBIfam" id="TIGR00876">
    <property type="entry name" value="tal_mycobact"/>
    <property type="match status" value="1"/>
</dbReference>
<organism evidence="11 12">
    <name type="scientific">Marchantia polymorpha subsp. ruderalis</name>
    <dbReference type="NCBI Taxonomy" id="1480154"/>
    <lineage>
        <taxon>Eukaryota</taxon>
        <taxon>Viridiplantae</taxon>
        <taxon>Streptophyta</taxon>
        <taxon>Embryophyta</taxon>
        <taxon>Marchantiophyta</taxon>
        <taxon>Marchantiopsida</taxon>
        <taxon>Marchantiidae</taxon>
        <taxon>Marchantiales</taxon>
        <taxon>Marchantiaceae</taxon>
        <taxon>Marchantia</taxon>
    </lineage>
</organism>
<evidence type="ECO:0000256" key="8">
    <source>
        <dbReference type="ARBA" id="ARBA00048810"/>
    </source>
</evidence>
<dbReference type="EMBL" id="LVLJ01000294">
    <property type="protein sequence ID" value="OAE34965.1"/>
    <property type="molecule type" value="Genomic_DNA"/>
</dbReference>
<dbReference type="NCBIfam" id="NF002881">
    <property type="entry name" value="PRK03343.1"/>
    <property type="match status" value="1"/>
</dbReference>
<evidence type="ECO:0000313" key="11">
    <source>
        <dbReference type="EMBL" id="OAE34965.1"/>
    </source>
</evidence>
<comment type="function">
    <text evidence="9">Catalyzes the rate-limiting step of the non-oxidative phase in the pentose phosphate pathway. Catalyzes the reversible conversion of sedheptulose-7-phosphate and D-glyceraldehyde 3-phosphate into erythrose-4-phosphate and beta-D-fructose 6-phosphate.</text>
</comment>
<evidence type="ECO:0000256" key="2">
    <source>
        <dbReference type="ARBA" id="ARBA00004496"/>
    </source>
</evidence>
<evidence type="ECO:0000256" key="5">
    <source>
        <dbReference type="ARBA" id="ARBA00022679"/>
    </source>
</evidence>
<evidence type="ECO:0000313" key="12">
    <source>
        <dbReference type="Proteomes" id="UP000077202"/>
    </source>
</evidence>
<keyword evidence="12" id="KW-1185">Reference proteome</keyword>
<dbReference type="PANTHER" id="PTHR10683">
    <property type="entry name" value="TRANSALDOLASE"/>
    <property type="match status" value="1"/>
</dbReference>
<accession>A0A176WR13</accession>
<dbReference type="Gene3D" id="3.20.20.70">
    <property type="entry name" value="Aldolase class I"/>
    <property type="match status" value="1"/>
</dbReference>
<dbReference type="EC" id="2.2.1.2" evidence="9"/>
<dbReference type="GO" id="GO:0006098">
    <property type="term" value="P:pentose-phosphate shunt"/>
    <property type="evidence" value="ECO:0007669"/>
    <property type="project" value="UniProtKB-UniPathway"/>
</dbReference>
<evidence type="ECO:0000256" key="1">
    <source>
        <dbReference type="ARBA" id="ARBA00003518"/>
    </source>
</evidence>
<feature type="compositionally biased region" description="Basic residues" evidence="10">
    <location>
        <begin position="25"/>
        <end position="39"/>
    </location>
</feature>
<gene>
    <name evidence="11" type="ORF">AXG93_593s1220</name>
</gene>
<evidence type="ECO:0000256" key="4">
    <source>
        <dbReference type="ARBA" id="ARBA00022490"/>
    </source>
</evidence>
<comment type="subcellular location">
    <subcellularLocation>
        <location evidence="2">Cytoplasm</location>
    </subcellularLocation>
</comment>
<name>A0A176WR13_MARPO</name>
<evidence type="ECO:0000256" key="7">
    <source>
        <dbReference type="ARBA" id="ARBA00023270"/>
    </source>
</evidence>
<dbReference type="UniPathway" id="UPA00115">
    <property type="reaction ID" value="UER00414"/>
</dbReference>
<dbReference type="GO" id="GO:0004801">
    <property type="term" value="F:transaldolase activity"/>
    <property type="evidence" value="ECO:0007669"/>
    <property type="project" value="UniProtKB-EC"/>
</dbReference>
<evidence type="ECO:0000256" key="9">
    <source>
        <dbReference type="RuleBase" id="RU000501"/>
    </source>
</evidence>
<reference evidence="11" key="1">
    <citation type="submission" date="2016-03" db="EMBL/GenBank/DDBJ databases">
        <title>Mechanisms controlling the formation of the plant cell surface in tip-growing cells are functionally conserved among land plants.</title>
        <authorList>
            <person name="Honkanen S."/>
            <person name="Jones V.A."/>
            <person name="Morieri G."/>
            <person name="Champion C."/>
            <person name="Hetherington A.J."/>
            <person name="Kelly S."/>
            <person name="Saint-Marcoux D."/>
            <person name="Proust H."/>
            <person name="Prescott H."/>
            <person name="Dolan L."/>
        </authorList>
    </citation>
    <scope>NUCLEOTIDE SEQUENCE [LARGE SCALE GENOMIC DNA]</scope>
    <source>
        <tissue evidence="11">Whole gametophyte</tissue>
    </source>
</reference>
<dbReference type="GO" id="GO:0005975">
    <property type="term" value="P:carbohydrate metabolic process"/>
    <property type="evidence" value="ECO:0007669"/>
    <property type="project" value="InterPro"/>
</dbReference>
<keyword evidence="7" id="KW-0704">Schiff base</keyword>
<dbReference type="GO" id="GO:0005737">
    <property type="term" value="C:cytoplasm"/>
    <property type="evidence" value="ECO:0007669"/>
    <property type="project" value="UniProtKB-SubCell"/>
</dbReference>
<dbReference type="InterPro" id="IPR018225">
    <property type="entry name" value="Transaldolase_AS"/>
</dbReference>
<dbReference type="InterPro" id="IPR001585">
    <property type="entry name" value="TAL/FSA"/>
</dbReference>
<comment type="pathway">
    <text evidence="9">Carbohydrate degradation; pentose phosphate pathway; D-glyceraldehyde 3-phosphate and beta-D-fructose 6-phosphate from D-ribose 5-phosphate and D-xylulose 5-phosphate (non-oxidative stage): step 2/3.</text>
</comment>
<evidence type="ECO:0000256" key="6">
    <source>
        <dbReference type="ARBA" id="ARBA00023126"/>
    </source>
</evidence>
<dbReference type="InterPro" id="IPR013785">
    <property type="entry name" value="Aldolase_TIM"/>
</dbReference>
<dbReference type="PROSITE" id="PS00958">
    <property type="entry name" value="TRANSALDOLASE_2"/>
    <property type="match status" value="1"/>
</dbReference>
<feature type="region of interest" description="Disordered" evidence="10">
    <location>
        <begin position="25"/>
        <end position="47"/>
    </location>
</feature>
<comment type="caution">
    <text evidence="11">The sequence shown here is derived from an EMBL/GenBank/DDBJ whole genome shotgun (WGS) entry which is preliminary data.</text>
</comment>
<proteinExistence type="inferred from homology"/>
<comment type="similarity">
    <text evidence="3">Belongs to the transaldolase family. Type 2 subfamily.</text>
</comment>
<dbReference type="HAMAP" id="MF_00493">
    <property type="entry name" value="Transaldolase_2"/>
    <property type="match status" value="1"/>
</dbReference>